<dbReference type="SUPFAM" id="SSF75169">
    <property type="entry name" value="DsrEFH-like"/>
    <property type="match status" value="1"/>
</dbReference>
<dbReference type="GeneID" id="84210128"/>
<dbReference type="Gene3D" id="3.40.1260.10">
    <property type="entry name" value="DsrEFH-like"/>
    <property type="match status" value="1"/>
</dbReference>
<protein>
    <recommendedName>
        <fullName evidence="3">Sulfurtransferase complex subunit TusB</fullName>
    </recommendedName>
</protein>
<dbReference type="Pfam" id="PF04077">
    <property type="entry name" value="DsrH"/>
    <property type="match status" value="1"/>
</dbReference>
<dbReference type="Proteomes" id="UP001243195">
    <property type="component" value="Unassembled WGS sequence"/>
</dbReference>
<dbReference type="GO" id="GO:0002143">
    <property type="term" value="P:tRNA wobble position uridine thiolation"/>
    <property type="evidence" value="ECO:0007669"/>
    <property type="project" value="InterPro"/>
</dbReference>
<evidence type="ECO:0000313" key="2">
    <source>
        <dbReference type="Proteomes" id="UP001243195"/>
    </source>
</evidence>
<dbReference type="AlphaFoldDB" id="A0AAW8JKG5"/>
<evidence type="ECO:0008006" key="3">
    <source>
        <dbReference type="Google" id="ProtNLM"/>
    </source>
</evidence>
<dbReference type="RefSeq" id="WP_004865707.1">
    <property type="nucleotide sequence ID" value="NZ_BBLI01000014.1"/>
</dbReference>
<gene>
    <name evidence="1" type="ORF">RFH51_09410</name>
</gene>
<dbReference type="GO" id="GO:0005737">
    <property type="term" value="C:cytoplasm"/>
    <property type="evidence" value="ECO:0007669"/>
    <property type="project" value="InterPro"/>
</dbReference>
<sequence>MNNQTLYLIQSNFKQTESVFDKLNQIANAEDHVVLLGDAVLFCEHTLLKSFPNLYVLENDAEILPTALPDLIQKMDYSAFASLVLQFTRCIRLQ</sequence>
<dbReference type="InterPro" id="IPR007215">
    <property type="entry name" value="Sulphur_relay_TusB/DsrH"/>
</dbReference>
<accession>A0AAW8JKG5</accession>
<dbReference type="InterPro" id="IPR027396">
    <property type="entry name" value="DsrEFH-like"/>
</dbReference>
<reference evidence="1" key="1">
    <citation type="submission" date="2023-08" db="EMBL/GenBank/DDBJ databases">
        <title>Emergence of clinically-relevant ST2 carbapenem-resistant Acinetobacter baumannii strains in hospital sewages in Zhejiang, East of China.</title>
        <authorList>
            <person name="Kaichao C."/>
            <person name="Zhang R."/>
        </authorList>
    </citation>
    <scope>NUCLEOTIDE SEQUENCE</scope>
    <source>
        <strain evidence="1">M-SY-60</strain>
    </source>
</reference>
<dbReference type="EMBL" id="JAVIDA010000010">
    <property type="protein sequence ID" value="MDQ9071675.1"/>
    <property type="molecule type" value="Genomic_DNA"/>
</dbReference>
<name>A0AAW8JKG5_9GAMM</name>
<proteinExistence type="predicted"/>
<comment type="caution">
    <text evidence="1">The sequence shown here is derived from an EMBL/GenBank/DDBJ whole genome shotgun (WGS) entry which is preliminary data.</text>
</comment>
<evidence type="ECO:0000313" key="1">
    <source>
        <dbReference type="EMBL" id="MDQ9071675.1"/>
    </source>
</evidence>
<organism evidence="1 2">
    <name type="scientific">Acinetobacter gerneri</name>
    <dbReference type="NCBI Taxonomy" id="202952"/>
    <lineage>
        <taxon>Bacteria</taxon>
        <taxon>Pseudomonadati</taxon>
        <taxon>Pseudomonadota</taxon>
        <taxon>Gammaproteobacteria</taxon>
        <taxon>Moraxellales</taxon>
        <taxon>Moraxellaceae</taxon>
        <taxon>Acinetobacter</taxon>
    </lineage>
</organism>